<feature type="coiled-coil region" evidence="1">
    <location>
        <begin position="871"/>
        <end position="1045"/>
    </location>
</feature>
<organism evidence="4 5">
    <name type="scientific">Sarocladium strictum</name>
    <name type="common">Black bundle disease fungus</name>
    <name type="synonym">Acremonium strictum</name>
    <dbReference type="NCBI Taxonomy" id="5046"/>
    <lineage>
        <taxon>Eukaryota</taxon>
        <taxon>Fungi</taxon>
        <taxon>Dikarya</taxon>
        <taxon>Ascomycota</taxon>
        <taxon>Pezizomycotina</taxon>
        <taxon>Sordariomycetes</taxon>
        <taxon>Hypocreomycetidae</taxon>
        <taxon>Hypocreales</taxon>
        <taxon>Sarocladiaceae</taxon>
        <taxon>Sarocladium</taxon>
    </lineage>
</organism>
<feature type="region of interest" description="Disordered" evidence="2">
    <location>
        <begin position="203"/>
        <end position="261"/>
    </location>
</feature>
<feature type="region of interest" description="Disordered" evidence="2">
    <location>
        <begin position="378"/>
        <end position="398"/>
    </location>
</feature>
<dbReference type="InterPro" id="IPR056023">
    <property type="entry name" value="DUF7603"/>
</dbReference>
<feature type="coiled-coil region" evidence="1">
    <location>
        <begin position="508"/>
        <end position="669"/>
    </location>
</feature>
<feature type="domain" description="DUF7603" evidence="3">
    <location>
        <begin position="904"/>
        <end position="1012"/>
    </location>
</feature>
<feature type="compositionally biased region" description="Low complexity" evidence="2">
    <location>
        <begin position="147"/>
        <end position="158"/>
    </location>
</feature>
<dbReference type="EMBL" id="JAPDFR010000001">
    <property type="protein sequence ID" value="KAK0392554.1"/>
    <property type="molecule type" value="Genomic_DNA"/>
</dbReference>
<feature type="region of interest" description="Disordered" evidence="2">
    <location>
        <begin position="1048"/>
        <end position="1069"/>
    </location>
</feature>
<feature type="coiled-coil region" evidence="1">
    <location>
        <begin position="446"/>
        <end position="480"/>
    </location>
</feature>
<keyword evidence="5" id="KW-1185">Reference proteome</keyword>
<feature type="compositionally biased region" description="Pro residues" evidence="2">
    <location>
        <begin position="316"/>
        <end position="325"/>
    </location>
</feature>
<feature type="compositionally biased region" description="Polar residues" evidence="2">
    <location>
        <begin position="231"/>
        <end position="242"/>
    </location>
</feature>
<evidence type="ECO:0000259" key="3">
    <source>
        <dbReference type="Pfam" id="PF24554"/>
    </source>
</evidence>
<feature type="coiled-coil region" evidence="1">
    <location>
        <begin position="722"/>
        <end position="840"/>
    </location>
</feature>
<comment type="caution">
    <text evidence="4">The sequence shown here is derived from an EMBL/GenBank/DDBJ whole genome shotgun (WGS) entry which is preliminary data.</text>
</comment>
<evidence type="ECO:0000313" key="4">
    <source>
        <dbReference type="EMBL" id="KAK0392554.1"/>
    </source>
</evidence>
<dbReference type="Proteomes" id="UP001175261">
    <property type="component" value="Unassembled WGS sequence"/>
</dbReference>
<feature type="region of interest" description="Disordered" evidence="2">
    <location>
        <begin position="1"/>
        <end position="31"/>
    </location>
</feature>
<dbReference type="Pfam" id="PF24554">
    <property type="entry name" value="DUF7603"/>
    <property type="match status" value="1"/>
</dbReference>
<feature type="region of interest" description="Disordered" evidence="2">
    <location>
        <begin position="681"/>
        <end position="719"/>
    </location>
</feature>
<evidence type="ECO:0000256" key="2">
    <source>
        <dbReference type="SAM" id="MobiDB-lite"/>
    </source>
</evidence>
<feature type="coiled-coil region" evidence="1">
    <location>
        <begin position="1085"/>
        <end position="1150"/>
    </location>
</feature>
<accession>A0AA39LD33</accession>
<sequence length="1167" mass="127077">MASTPHGVVLGDDPGPHAPASDTSSASYAGLGGTTTDTTVAVNDAAPDVTTAVARDLSLSATTSEGGVVHYQTTANADANAVAIAVAVAVADRHDSLLTPTSPSASPLELSTLPHSQMDFTAPSDTQHGSSSATATVSPRIVDVGHPTVPTTTPSASSLYRQQVGHKIRRKPLSSSSSVSSLAPARSSNTSAISPLYAIDLPKPDHRFDRSHSIDSPTLYEYPSSVRDSLPSKSSPAANLASTDEAAPDSRRIPAVEDPVNQQAELSDVLSEYDDLTSNGSRNSIHDQTPATIFEVDDIGPKDTGNTIAREQDTPPMLPPKPTPPHLKLEKVDTTVTDIEALSGSPVETPQQLNKPLPKSPGATSPFAALFSWGNPSPSGTEFSSIPSPVSPAKREGSLHAFSTPARSDSLSGSLRSNGASGNPINYCESYLSTPPPTISPSVIQIAEMEDELKAISSELAASIRREMDLEDLVDRLQEQVNSNQTPGRRTSDYFSDSGYSSAKASDYDQSREEIEKITRKSEQEKATLRLELTNKVQDERAKRKALDQQIKELVEKTSQIDLVAMNSLDANGRLKELEATCEDLRRKLAEERESKTNFEDLLSALKNELQGTSNERDNLRDEVVPQLRARVEGLESEAAEYANLTYESSKMQQELQTLKQENTNLRRTSRIEDVPTRASRAFSGGLSRSNSVATGTVRGPRTGGIGLSRSNSVKGGQVESREALAERLKDVEAQRDALHNALKNLLERQEFQNRENLKKIRVLESERERLLTSSPKKAGFEKEVSSLRIEINVLRRRAEDALEQKWQVEKGLGGLKMDLDRAEEEIASLRALLEEKDILIPPSIGRSSSSSSSSGTLSGPVTSDSLRAAYQELQTSYTEALDRIKKLELETGNEPSSERTKLAIERLERSLASAVTERDAARKEASALLEKYNGLAAGEAKNMESERVLADELSESAHQIEQLALQVQQQLAANAELRNRLSDAVARGDNERKANYSRIAELQEHLSSLEEQLVSAQSASEDRVARHEEEIARLKEAHNEQLRRMDGSIGIGGMRSPGLKSPRMLSNRNSPLFARTSSVIKAKSFEEEAQIKTLKANVVELEKALADAEIEMQEVVAKMSTAQIEVLTLQEEREAAVRETRRLQKILEAEQVKSFQDRFKTLSGEA</sequence>
<feature type="compositionally biased region" description="Low complexity" evidence="2">
    <location>
        <begin position="173"/>
        <end position="187"/>
    </location>
</feature>
<gene>
    <name evidence="4" type="ORF">NLU13_2049</name>
</gene>
<protein>
    <recommendedName>
        <fullName evidence="3">DUF7603 domain-containing protein</fullName>
    </recommendedName>
</protein>
<evidence type="ECO:0000256" key="1">
    <source>
        <dbReference type="SAM" id="Coils"/>
    </source>
</evidence>
<keyword evidence="1" id="KW-0175">Coiled coil</keyword>
<feature type="region of interest" description="Disordered" evidence="2">
    <location>
        <begin position="116"/>
        <end position="187"/>
    </location>
</feature>
<dbReference type="AlphaFoldDB" id="A0AA39LD33"/>
<feature type="compositionally biased region" description="Basic and acidic residues" evidence="2">
    <location>
        <begin position="203"/>
        <end position="213"/>
    </location>
</feature>
<feature type="region of interest" description="Disordered" evidence="2">
    <location>
        <begin position="296"/>
        <end position="327"/>
    </location>
</feature>
<reference evidence="4" key="1">
    <citation type="submission" date="2022-10" db="EMBL/GenBank/DDBJ databases">
        <title>Determination and structural analysis of whole genome sequence of Sarocladium strictum F4-1.</title>
        <authorList>
            <person name="Hu L."/>
            <person name="Jiang Y."/>
        </authorList>
    </citation>
    <scope>NUCLEOTIDE SEQUENCE</scope>
    <source>
        <strain evidence="4">F4-1</strain>
    </source>
</reference>
<feature type="region of interest" description="Disordered" evidence="2">
    <location>
        <begin position="480"/>
        <end position="503"/>
    </location>
</feature>
<evidence type="ECO:0000313" key="5">
    <source>
        <dbReference type="Proteomes" id="UP001175261"/>
    </source>
</evidence>
<proteinExistence type="predicted"/>
<feature type="compositionally biased region" description="Polar residues" evidence="2">
    <location>
        <begin position="378"/>
        <end position="388"/>
    </location>
</feature>
<feature type="region of interest" description="Disordered" evidence="2">
    <location>
        <begin position="342"/>
        <end position="361"/>
    </location>
</feature>
<name>A0AA39LD33_SARSR</name>
<feature type="compositionally biased region" description="Polar residues" evidence="2">
    <location>
        <begin position="123"/>
        <end position="137"/>
    </location>
</feature>